<evidence type="ECO:0000256" key="3">
    <source>
        <dbReference type="ARBA" id="ARBA00022679"/>
    </source>
</evidence>
<keyword evidence="2 4" id="KW-0328">Glycosyltransferase</keyword>
<dbReference type="Pfam" id="PF13692">
    <property type="entry name" value="Glyco_trans_1_4"/>
    <property type="match status" value="1"/>
</dbReference>
<sequence length="364" mass="39261">MAGGTAGRRAGPAGAPDMRRVEVVAPNFKRRLSGVTSTIVQLIPEQAKTIGIAALGPGLPADMPRMRLWQVPALWRRPAGRPFRIWHARRNTEMLAGLVLRDVLRAPLKLVFTSAAQRRHTRYTKWLIRRMDAVVATSARSGAFLDVPHRVVMHGIDTERFHPPRDAHDGWAACGLPGRYGIGCFGRIRHQKGTDLFVEAMIALLPRHPDWTALVFGRVTGEHRAFAQGLLQRVHAAGLGERIRFLGEVPDVVPWYRRLSLCVAPSRNEGFGLTPLEAMASATAVVASDAGAYAEMVVPGRTGAVVPAGDVAALAAAIEPYLADPALAARHGEAARAHVAARFALAGEAEGLLQVYEALWAGGP</sequence>
<accession>A0ABV6D361</accession>
<keyword evidence="3 4" id="KW-0808">Transferase</keyword>
<organism evidence="4 5">
    <name type="scientific">Chelativorans intermedius</name>
    <dbReference type="NCBI Taxonomy" id="515947"/>
    <lineage>
        <taxon>Bacteria</taxon>
        <taxon>Pseudomonadati</taxon>
        <taxon>Pseudomonadota</taxon>
        <taxon>Alphaproteobacteria</taxon>
        <taxon>Hyphomicrobiales</taxon>
        <taxon>Phyllobacteriaceae</taxon>
        <taxon>Chelativorans</taxon>
    </lineage>
</organism>
<name>A0ABV6D361_9HYPH</name>
<comment type="similarity">
    <text evidence="1">Belongs to the glycosyltransferase group 1 family. Glycosyltransferase 4 subfamily.</text>
</comment>
<dbReference type="EC" id="2.4.-.-" evidence="4"/>
<gene>
    <name evidence="4" type="ORF">ACFFJ2_01535</name>
</gene>
<reference evidence="4 5" key="1">
    <citation type="submission" date="2024-09" db="EMBL/GenBank/DDBJ databases">
        <authorList>
            <person name="Sun Q."/>
            <person name="Mori K."/>
        </authorList>
    </citation>
    <scope>NUCLEOTIDE SEQUENCE [LARGE SCALE GENOMIC DNA]</scope>
    <source>
        <strain evidence="4 5">CCM 8543</strain>
    </source>
</reference>
<dbReference type="EMBL" id="JBHLXD010000002">
    <property type="protein sequence ID" value="MFC0207079.1"/>
    <property type="molecule type" value="Genomic_DNA"/>
</dbReference>
<dbReference type="CDD" id="cd03801">
    <property type="entry name" value="GT4_PimA-like"/>
    <property type="match status" value="1"/>
</dbReference>
<dbReference type="RefSeq" id="WP_378074543.1">
    <property type="nucleotide sequence ID" value="NZ_JAODNW010000008.1"/>
</dbReference>
<dbReference type="SUPFAM" id="SSF53756">
    <property type="entry name" value="UDP-Glycosyltransferase/glycogen phosphorylase"/>
    <property type="match status" value="1"/>
</dbReference>
<dbReference type="Gene3D" id="3.40.50.2000">
    <property type="entry name" value="Glycogen Phosphorylase B"/>
    <property type="match status" value="1"/>
</dbReference>
<evidence type="ECO:0000313" key="5">
    <source>
        <dbReference type="Proteomes" id="UP001589755"/>
    </source>
</evidence>
<comment type="caution">
    <text evidence="4">The sequence shown here is derived from an EMBL/GenBank/DDBJ whole genome shotgun (WGS) entry which is preliminary data.</text>
</comment>
<evidence type="ECO:0000313" key="4">
    <source>
        <dbReference type="EMBL" id="MFC0207079.1"/>
    </source>
</evidence>
<dbReference type="Proteomes" id="UP001589755">
    <property type="component" value="Unassembled WGS sequence"/>
</dbReference>
<keyword evidence="5" id="KW-1185">Reference proteome</keyword>
<proteinExistence type="inferred from homology"/>
<evidence type="ECO:0000256" key="1">
    <source>
        <dbReference type="ARBA" id="ARBA00009481"/>
    </source>
</evidence>
<dbReference type="GO" id="GO:0016757">
    <property type="term" value="F:glycosyltransferase activity"/>
    <property type="evidence" value="ECO:0007669"/>
    <property type="project" value="UniProtKB-KW"/>
</dbReference>
<protein>
    <submittedName>
        <fullName evidence="4">Glycosyltransferase family 4 protein</fullName>
        <ecNumber evidence="4">2.4.-.-</ecNumber>
    </submittedName>
</protein>
<evidence type="ECO:0000256" key="2">
    <source>
        <dbReference type="ARBA" id="ARBA00022676"/>
    </source>
</evidence>
<dbReference type="PANTHER" id="PTHR12526:SF640">
    <property type="entry name" value="COLANIC ACID BIOSYNTHESIS GLYCOSYLTRANSFERASE WCAL-RELATED"/>
    <property type="match status" value="1"/>
</dbReference>
<dbReference type="PANTHER" id="PTHR12526">
    <property type="entry name" value="GLYCOSYLTRANSFERASE"/>
    <property type="match status" value="1"/>
</dbReference>